<keyword evidence="1" id="KW-1133">Transmembrane helix</keyword>
<gene>
    <name evidence="2" type="ORF">Pan54_07950</name>
</gene>
<reference evidence="2 3" key="1">
    <citation type="submission" date="2019-02" db="EMBL/GenBank/DDBJ databases">
        <title>Deep-cultivation of Planctomycetes and their phenomic and genomic characterization uncovers novel biology.</title>
        <authorList>
            <person name="Wiegand S."/>
            <person name="Jogler M."/>
            <person name="Boedeker C."/>
            <person name="Pinto D."/>
            <person name="Vollmers J."/>
            <person name="Rivas-Marin E."/>
            <person name="Kohn T."/>
            <person name="Peeters S.H."/>
            <person name="Heuer A."/>
            <person name="Rast P."/>
            <person name="Oberbeckmann S."/>
            <person name="Bunk B."/>
            <person name="Jeske O."/>
            <person name="Meyerdierks A."/>
            <person name="Storesund J.E."/>
            <person name="Kallscheuer N."/>
            <person name="Luecker S."/>
            <person name="Lage O.M."/>
            <person name="Pohl T."/>
            <person name="Merkel B.J."/>
            <person name="Hornburger P."/>
            <person name="Mueller R.-W."/>
            <person name="Bruemmer F."/>
            <person name="Labrenz M."/>
            <person name="Spormann A.M."/>
            <person name="Op Den Camp H."/>
            <person name="Overmann J."/>
            <person name="Amann R."/>
            <person name="Jetten M.S.M."/>
            <person name="Mascher T."/>
            <person name="Medema M.H."/>
            <person name="Devos D.P."/>
            <person name="Kaster A.-K."/>
            <person name="Ovreas L."/>
            <person name="Rohde M."/>
            <person name="Galperin M.Y."/>
            <person name="Jogler C."/>
        </authorList>
    </citation>
    <scope>NUCLEOTIDE SEQUENCE [LARGE SCALE GENOMIC DNA]</scope>
    <source>
        <strain evidence="2 3">Pan54</strain>
    </source>
</reference>
<dbReference type="Proteomes" id="UP000316095">
    <property type="component" value="Unassembled WGS sequence"/>
</dbReference>
<dbReference type="AlphaFoldDB" id="A0A5C5XDT6"/>
<accession>A0A5C5XDT6</accession>
<protein>
    <submittedName>
        <fullName evidence="2">Uncharacterized protein</fullName>
    </submittedName>
</protein>
<evidence type="ECO:0000313" key="3">
    <source>
        <dbReference type="Proteomes" id="UP000316095"/>
    </source>
</evidence>
<evidence type="ECO:0000313" key="2">
    <source>
        <dbReference type="EMBL" id="TWT60082.1"/>
    </source>
</evidence>
<comment type="caution">
    <text evidence="2">The sequence shown here is derived from an EMBL/GenBank/DDBJ whole genome shotgun (WGS) entry which is preliminary data.</text>
</comment>
<feature type="transmembrane region" description="Helical" evidence="1">
    <location>
        <begin position="7"/>
        <end position="26"/>
    </location>
</feature>
<dbReference type="EMBL" id="SJPG01000001">
    <property type="protein sequence ID" value="TWT60082.1"/>
    <property type="molecule type" value="Genomic_DNA"/>
</dbReference>
<evidence type="ECO:0000256" key="1">
    <source>
        <dbReference type="SAM" id="Phobius"/>
    </source>
</evidence>
<keyword evidence="1" id="KW-0472">Membrane</keyword>
<name>A0A5C5XDT6_9PLAN</name>
<proteinExistence type="predicted"/>
<keyword evidence="3" id="KW-1185">Reference proteome</keyword>
<keyword evidence="1" id="KW-0812">Transmembrane</keyword>
<organism evidence="2 3">
    <name type="scientific">Rubinisphaera italica</name>
    <dbReference type="NCBI Taxonomy" id="2527969"/>
    <lineage>
        <taxon>Bacteria</taxon>
        <taxon>Pseudomonadati</taxon>
        <taxon>Planctomycetota</taxon>
        <taxon>Planctomycetia</taxon>
        <taxon>Planctomycetales</taxon>
        <taxon>Planctomycetaceae</taxon>
        <taxon>Rubinisphaera</taxon>
    </lineage>
</organism>
<sequence length="75" mass="8673">MMLFLKIVAAIFVAFFWLITDVYHFIRWKICSLGNTLKEVFKCVLQLFNSSGGKRSLSFPGTCTEKNSRTGRHMH</sequence>